<gene>
    <name evidence="2" type="ORF">M440DRAFT_1307307</name>
</gene>
<proteinExistence type="predicted"/>
<reference evidence="2 3" key="1">
    <citation type="submission" date="2016-07" db="EMBL/GenBank/DDBJ databases">
        <title>Multiple horizontal gene transfer events from other fungi enriched the ability of initially mycotrophic Trichoderma (Ascomycota) to feed on dead plant biomass.</title>
        <authorList>
            <consortium name="DOE Joint Genome Institute"/>
            <person name="Aerts A."/>
            <person name="Atanasova L."/>
            <person name="Chenthamara K."/>
            <person name="Zhang J."/>
            <person name="Grujic M."/>
            <person name="Henrissat B."/>
            <person name="Kuo A."/>
            <person name="Salamov A."/>
            <person name="Lipzen A."/>
            <person name="Labutti K."/>
            <person name="Barry K."/>
            <person name="Miao Y."/>
            <person name="Rahimi M.J."/>
            <person name="Shen Q."/>
            <person name="Grigoriev I.V."/>
            <person name="Kubicek C.P."/>
            <person name="Druzhinina I.S."/>
        </authorList>
    </citation>
    <scope>NUCLEOTIDE SEQUENCE [LARGE SCALE GENOMIC DNA]</scope>
    <source>
        <strain evidence="2 3">ATCC 18648</strain>
    </source>
</reference>
<feature type="non-terminal residue" evidence="2">
    <location>
        <position position="197"/>
    </location>
</feature>
<name>A0A2T4C7G0_TRILO</name>
<keyword evidence="3" id="KW-1185">Reference proteome</keyword>
<accession>A0A2T4C7G0</accession>
<keyword evidence="1" id="KW-1133">Transmembrane helix</keyword>
<feature type="transmembrane region" description="Helical" evidence="1">
    <location>
        <begin position="157"/>
        <end position="180"/>
    </location>
</feature>
<organism evidence="2 3">
    <name type="scientific">Trichoderma longibrachiatum ATCC 18648</name>
    <dbReference type="NCBI Taxonomy" id="983965"/>
    <lineage>
        <taxon>Eukaryota</taxon>
        <taxon>Fungi</taxon>
        <taxon>Dikarya</taxon>
        <taxon>Ascomycota</taxon>
        <taxon>Pezizomycotina</taxon>
        <taxon>Sordariomycetes</taxon>
        <taxon>Hypocreomycetidae</taxon>
        <taxon>Hypocreales</taxon>
        <taxon>Hypocreaceae</taxon>
        <taxon>Trichoderma</taxon>
    </lineage>
</organism>
<evidence type="ECO:0000313" key="3">
    <source>
        <dbReference type="Proteomes" id="UP000240760"/>
    </source>
</evidence>
<dbReference type="OrthoDB" id="5049160at2759"/>
<keyword evidence="1" id="KW-0812">Transmembrane</keyword>
<sequence length="197" mass="21795">MSISEAVEIESRHETTWINFRLVVLSHGDYHLYHVPLRTSDNAIDAIRKLKKAHVAARGWWTSEFMKFVPFMTLVVYNATMCPVPIEAISKDLPCIVDIAAKYHCHVLTTALHNPRELPAGCDFVTSYRRFTATIEAPGTIRAREVLLICMELDKPMLLAVVLLALSFSIACGVVAGVLWKSLDTGLGVFGAVIGVV</sequence>
<dbReference type="EMBL" id="KZ679130">
    <property type="protein sequence ID" value="PTB77501.1"/>
    <property type="molecule type" value="Genomic_DNA"/>
</dbReference>
<evidence type="ECO:0000256" key="1">
    <source>
        <dbReference type="SAM" id="Phobius"/>
    </source>
</evidence>
<dbReference type="Proteomes" id="UP000240760">
    <property type="component" value="Unassembled WGS sequence"/>
</dbReference>
<protein>
    <submittedName>
        <fullName evidence="2">Uncharacterized protein</fullName>
    </submittedName>
</protein>
<dbReference type="AlphaFoldDB" id="A0A2T4C7G0"/>
<evidence type="ECO:0000313" key="2">
    <source>
        <dbReference type="EMBL" id="PTB77501.1"/>
    </source>
</evidence>
<keyword evidence="1" id="KW-0472">Membrane</keyword>